<reference evidence="3" key="1">
    <citation type="journal article" date="2013" name="BMC Microbiol.">
        <title>Taxonomy and evolution of bacteriochlorophyll a-containing members of the OM60/NOR5 clade of marine gammaproteobacteria: description of Luminiphilus syltensis gen. nov., sp. nov., reclassification of Haliea rubra as Pseudohaliea rubra gen. nov., comb. nov., and emendation of Chromatocurvus halotolerans.</title>
        <authorList>
            <person name="Spring S."/>
            <person name="Riedel T."/>
            <person name="Sproer C."/>
            <person name="Yan S."/>
            <person name="Harder J."/>
            <person name="Fuchs B.M."/>
        </authorList>
    </citation>
    <scope>NUCLEOTIDE SEQUENCE [LARGE SCALE GENOMIC DNA]</scope>
    <source>
        <strain evidence="3">NOR51-B</strain>
    </source>
</reference>
<dbReference type="GO" id="GO:0046677">
    <property type="term" value="P:response to antibiotic"/>
    <property type="evidence" value="ECO:0007669"/>
    <property type="project" value="TreeGrafter"/>
</dbReference>
<keyword evidence="3" id="KW-1185">Reference proteome</keyword>
<name>B8KQN9_9GAMM</name>
<dbReference type="Proteomes" id="UP000004699">
    <property type="component" value="Unassembled WGS sequence"/>
</dbReference>
<evidence type="ECO:0000313" key="2">
    <source>
        <dbReference type="EMBL" id="EED35470.1"/>
    </source>
</evidence>
<dbReference type="eggNOG" id="COG3725">
    <property type="taxonomic scope" value="Bacteria"/>
</dbReference>
<dbReference type="RefSeq" id="WP_009020216.1">
    <property type="nucleotide sequence ID" value="NZ_DS999411.1"/>
</dbReference>
<dbReference type="HOGENOM" id="CLU_054212_2_0_6"/>
<dbReference type="STRING" id="565045.NOR51B_1416"/>
<proteinExistence type="predicted"/>
<gene>
    <name evidence="2" type="ORF">NOR51B_1416</name>
</gene>
<keyword evidence="1" id="KW-0472">Membrane</keyword>
<evidence type="ECO:0000256" key="1">
    <source>
        <dbReference type="SAM" id="Phobius"/>
    </source>
</evidence>
<sequence length="268" mass="29523">MSYLAFIVATGFLVLLGPGGPLHSDGWFRSLQARVDALEPDLWFGFFLMVVAPCVGFAVLYAIVDGVFGDAAMLLLGTPALFFSFGRNDLPTLLERFLARARNGDNEGAAWVLTEAGIESEADGIDEFARVAARATLYEAYQRWFPPVFYFLLLGPLGAVAYRLMQLSVNDRRVPVGSLRHLADWLPSRMLLLTFAIIGRFDRVRPVLTEYALDPDIETDELLFLAAEAAFDVDNEADPAGQVTVVQDATRRSMTVWVVVISILAIIA</sequence>
<accession>B8KQN9</accession>
<dbReference type="PANTHER" id="PTHR38684:SF1">
    <property type="entry name" value="PROTEIN AMPE"/>
    <property type="match status" value="1"/>
</dbReference>
<dbReference type="PANTHER" id="PTHR38684">
    <property type="entry name" value="PROTEIN AMPE"/>
    <property type="match status" value="1"/>
</dbReference>
<dbReference type="InterPro" id="IPR052966">
    <property type="entry name" value="Beta-lactamase_Reg"/>
</dbReference>
<dbReference type="OrthoDB" id="9811967at2"/>
<dbReference type="AlphaFoldDB" id="B8KQN9"/>
<feature type="transmembrane region" description="Helical" evidence="1">
    <location>
        <begin position="43"/>
        <end position="64"/>
    </location>
</feature>
<keyword evidence="1" id="KW-0812">Transmembrane</keyword>
<organism evidence="2 3">
    <name type="scientific">Luminiphilus syltensis NOR5-1B</name>
    <dbReference type="NCBI Taxonomy" id="565045"/>
    <lineage>
        <taxon>Bacteria</taxon>
        <taxon>Pseudomonadati</taxon>
        <taxon>Pseudomonadota</taxon>
        <taxon>Gammaproteobacteria</taxon>
        <taxon>Cellvibrionales</taxon>
        <taxon>Halieaceae</taxon>
        <taxon>Luminiphilus</taxon>
    </lineage>
</organism>
<evidence type="ECO:0008006" key="4">
    <source>
        <dbReference type="Google" id="ProtNLM"/>
    </source>
</evidence>
<dbReference type="GO" id="GO:0005886">
    <property type="term" value="C:plasma membrane"/>
    <property type="evidence" value="ECO:0007669"/>
    <property type="project" value="TreeGrafter"/>
</dbReference>
<dbReference type="InterPro" id="IPR031347">
    <property type="entry name" value="AmpE"/>
</dbReference>
<evidence type="ECO:0000313" key="3">
    <source>
        <dbReference type="Proteomes" id="UP000004699"/>
    </source>
</evidence>
<protein>
    <recommendedName>
        <fullName evidence="4">Signaling modulator of AmpD, AmpE</fullName>
    </recommendedName>
</protein>
<keyword evidence="1" id="KW-1133">Transmembrane helix</keyword>
<feature type="transmembrane region" description="Helical" evidence="1">
    <location>
        <begin position="144"/>
        <end position="165"/>
    </location>
</feature>
<dbReference type="Pfam" id="PF17113">
    <property type="entry name" value="AmpE"/>
    <property type="match status" value="1"/>
</dbReference>
<dbReference type="EMBL" id="DS999411">
    <property type="protein sequence ID" value="EED35470.1"/>
    <property type="molecule type" value="Genomic_DNA"/>
</dbReference>